<comment type="caution">
    <text evidence="5">The sequence shown here is derived from an EMBL/GenBank/DDBJ whole genome shotgun (WGS) entry which is preliminary data.</text>
</comment>
<keyword evidence="6" id="KW-1185">Reference proteome</keyword>
<evidence type="ECO:0000256" key="1">
    <source>
        <dbReference type="ARBA" id="ARBA00022679"/>
    </source>
</evidence>
<dbReference type="RefSeq" id="WP_238235050.1">
    <property type="nucleotide sequence ID" value="NZ_BPQQ01000022.1"/>
</dbReference>
<reference evidence="5" key="2">
    <citation type="submission" date="2021-08" db="EMBL/GenBank/DDBJ databases">
        <authorList>
            <person name="Tani A."/>
            <person name="Ola A."/>
            <person name="Ogura Y."/>
            <person name="Katsura K."/>
            <person name="Hayashi T."/>
        </authorList>
    </citation>
    <scope>NUCLEOTIDE SEQUENCE</scope>
    <source>
        <strain evidence="5">DSM 17168</strain>
    </source>
</reference>
<reference evidence="5" key="1">
    <citation type="journal article" date="2021" name="Front. Microbiol.">
        <title>Comprehensive Comparative Genomics and Phenotyping of Methylobacterium Species.</title>
        <authorList>
            <person name="Alessa O."/>
            <person name="Ogura Y."/>
            <person name="Fujitani Y."/>
            <person name="Takami H."/>
            <person name="Hayashi T."/>
            <person name="Sahin N."/>
            <person name="Tani A."/>
        </authorList>
    </citation>
    <scope>NUCLEOTIDE SEQUENCE</scope>
    <source>
        <strain evidence="5">DSM 17168</strain>
    </source>
</reference>
<evidence type="ECO:0000259" key="4">
    <source>
        <dbReference type="PROSITE" id="PS50110"/>
    </source>
</evidence>
<organism evidence="5 6">
    <name type="scientific">Methylobacterium isbiliense</name>
    <dbReference type="NCBI Taxonomy" id="315478"/>
    <lineage>
        <taxon>Bacteria</taxon>
        <taxon>Pseudomonadati</taxon>
        <taxon>Pseudomonadota</taxon>
        <taxon>Alphaproteobacteria</taxon>
        <taxon>Hyphomicrobiales</taxon>
        <taxon>Methylobacteriaceae</taxon>
        <taxon>Methylobacterium</taxon>
    </lineage>
</organism>
<dbReference type="SMART" id="SM00065">
    <property type="entry name" value="GAF"/>
    <property type="match status" value="1"/>
</dbReference>
<dbReference type="Pfam" id="PF01590">
    <property type="entry name" value="GAF"/>
    <property type="match status" value="1"/>
</dbReference>
<keyword evidence="2" id="KW-0418">Kinase</keyword>
<dbReference type="SUPFAM" id="SSF56281">
    <property type="entry name" value="Metallo-hydrolase/oxidoreductase"/>
    <property type="match status" value="1"/>
</dbReference>
<comment type="caution">
    <text evidence="3">Lacks conserved residue(s) required for the propagation of feature annotation.</text>
</comment>
<dbReference type="Gene3D" id="3.60.15.10">
    <property type="entry name" value="Ribonuclease Z/Hydroxyacylglutathione hydrolase-like"/>
    <property type="match status" value="1"/>
</dbReference>
<dbReference type="SUPFAM" id="SSF55781">
    <property type="entry name" value="GAF domain-like"/>
    <property type="match status" value="1"/>
</dbReference>
<dbReference type="InterPro" id="IPR011006">
    <property type="entry name" value="CheY-like_superfamily"/>
</dbReference>
<dbReference type="PANTHER" id="PTHR43102:SF2">
    <property type="entry name" value="GAF DOMAIN-CONTAINING PROTEIN"/>
    <property type="match status" value="1"/>
</dbReference>
<dbReference type="PANTHER" id="PTHR43102">
    <property type="entry name" value="SLR1143 PROTEIN"/>
    <property type="match status" value="1"/>
</dbReference>
<dbReference type="EMBL" id="BPQQ01000022">
    <property type="protein sequence ID" value="GJE00168.1"/>
    <property type="molecule type" value="Genomic_DNA"/>
</dbReference>
<proteinExistence type="predicted"/>
<dbReference type="Gene3D" id="3.30.450.40">
    <property type="match status" value="1"/>
</dbReference>
<gene>
    <name evidence="5" type="primary">rbn_2</name>
    <name evidence="5" type="ORF">GMJLKIPL_2086</name>
</gene>
<evidence type="ECO:0000313" key="6">
    <source>
        <dbReference type="Proteomes" id="UP001055153"/>
    </source>
</evidence>
<dbReference type="SUPFAM" id="SSF52172">
    <property type="entry name" value="CheY-like"/>
    <property type="match status" value="1"/>
</dbReference>
<dbReference type="CDD" id="cd07715">
    <property type="entry name" value="TaR3-like_MBL-fold"/>
    <property type="match status" value="1"/>
</dbReference>
<keyword evidence="1" id="KW-0808">Transferase</keyword>
<evidence type="ECO:0000313" key="5">
    <source>
        <dbReference type="EMBL" id="GJE00168.1"/>
    </source>
</evidence>
<dbReference type="InterPro" id="IPR003018">
    <property type="entry name" value="GAF"/>
</dbReference>
<name>A0ABQ4SEC6_9HYPH</name>
<dbReference type="InterPro" id="IPR001279">
    <property type="entry name" value="Metallo-B-lactamas"/>
</dbReference>
<dbReference type="PROSITE" id="PS50110">
    <property type="entry name" value="RESPONSE_REGULATORY"/>
    <property type="match status" value="1"/>
</dbReference>
<feature type="domain" description="Response regulatory" evidence="4">
    <location>
        <begin position="312"/>
        <end position="428"/>
    </location>
</feature>
<dbReference type="SMART" id="SM00849">
    <property type="entry name" value="Lactamase_B"/>
    <property type="match status" value="1"/>
</dbReference>
<dbReference type="InterPro" id="IPR029016">
    <property type="entry name" value="GAF-like_dom_sf"/>
</dbReference>
<evidence type="ECO:0000256" key="3">
    <source>
        <dbReference type="PROSITE-ProRule" id="PRU00169"/>
    </source>
</evidence>
<dbReference type="InterPro" id="IPR036866">
    <property type="entry name" value="RibonucZ/Hydroxyglut_hydro"/>
</dbReference>
<accession>A0ABQ4SEC6</accession>
<sequence>MQVRFYGTRGSLPIPGPRTIRYGGNTSCVAVRTARGTLVILDMGTGAYALGQELAAEGRPLRGHVLITHTHWDHIQGVPFFAPFFTPGNEWDIYAPRGLGASLRETLSGQMQYSYFPVALEQLGATIRYHELVEGGLALGEADDVAVTTHYLNHPALTLGYRLSADGATLVYALDHEPFCTEAAVGGRDFDGQDGRHVAFLRGADLLIHDAQYTHAEYPSKVGWGHSTVEYAIAVAEAAGVRRLALTHHDPQRDDDSLDALVARYRDTTGVAVFAAAEGRSIDLAAGSTAGPAVAPDPSAREAVSSALAAQSVLIAAADPAQAARLAEILRGDGIALHEVALSTEAVTAAVARHRPALLVVENGPEPAERLAGLCGALRALGPAGRDLPVVLVSRSGDRRGDEAIGISDRLVAPFTPSYARTRLRAWLMRTACRWTRAAKPPREAARLAALHGLGLLDTPPEARFDRLVALAAEDLAVPYAALTLVDRDRQWFKASHGLPFRETGRDVSLCAHAVAASDRSGRGDPLVVPDARLDERFADNPAVAGPPYLRFYAGQPLILRNGHCIGTLCIADTRARVLDAEGEAKLRWLADLALQEIESEPAAHLP</sequence>
<protein>
    <submittedName>
        <fullName evidence="5">Ribonuclease BN</fullName>
    </submittedName>
</protein>
<dbReference type="Pfam" id="PF12706">
    <property type="entry name" value="Lactamase_B_2"/>
    <property type="match status" value="1"/>
</dbReference>
<evidence type="ECO:0000256" key="2">
    <source>
        <dbReference type="ARBA" id="ARBA00022777"/>
    </source>
</evidence>
<dbReference type="InterPro" id="IPR001789">
    <property type="entry name" value="Sig_transdc_resp-reg_receiver"/>
</dbReference>
<dbReference type="Proteomes" id="UP001055153">
    <property type="component" value="Unassembled WGS sequence"/>
</dbReference>